<reference evidence="2" key="2">
    <citation type="submission" date="2019-02" db="EMBL/GenBank/DDBJ databases">
        <title>Opniocepnalus argus Var Kimnra genome.</title>
        <authorList>
            <person name="Zhou C."/>
            <person name="Xiao S."/>
        </authorList>
    </citation>
    <scope>NUCLEOTIDE SEQUENCE [LARGE SCALE GENOMIC DNA]</scope>
</reference>
<reference evidence="1 2" key="1">
    <citation type="submission" date="2019-02" db="EMBL/GenBank/DDBJ databases">
        <title>Opniocepnalus argus genome.</title>
        <authorList>
            <person name="Zhou C."/>
            <person name="Xiao S."/>
        </authorList>
    </citation>
    <scope>NUCLEOTIDE SEQUENCE [LARGE SCALE GENOMIC DNA]</scope>
    <source>
        <strain evidence="1">OARG1902GOOAL</strain>
        <tissue evidence="1">Muscle</tissue>
    </source>
</reference>
<proteinExistence type="predicted"/>
<evidence type="ECO:0000313" key="1">
    <source>
        <dbReference type="EMBL" id="KAF3698136.1"/>
    </source>
</evidence>
<sequence length="103" mass="12564">MGKFGLQDRNAEEQMVLDFAKRMEMAVENSFFQKRQEHRVMYKSGGRRTQVDYILCRRCNLKEISDCKVLVGESVARQHRMVVCKMTLVMRRMKRTKWWRRDW</sequence>
<dbReference type="PANTHER" id="PTHR23227:SF83">
    <property type="entry name" value="ENDONUCLEASE_EXONUCLEASE_PHOSPHATASE DOMAIN-CONTAINING PROTEIN"/>
    <property type="match status" value="1"/>
</dbReference>
<evidence type="ECO:0000313" key="2">
    <source>
        <dbReference type="Proteomes" id="UP000503349"/>
    </source>
</evidence>
<keyword evidence="2" id="KW-1185">Reference proteome</keyword>
<organism evidence="1 2">
    <name type="scientific">Channa argus</name>
    <name type="common">Northern snakehead</name>
    <name type="synonym">Ophicephalus argus</name>
    <dbReference type="NCBI Taxonomy" id="215402"/>
    <lineage>
        <taxon>Eukaryota</taxon>
        <taxon>Metazoa</taxon>
        <taxon>Chordata</taxon>
        <taxon>Craniata</taxon>
        <taxon>Vertebrata</taxon>
        <taxon>Euteleostomi</taxon>
        <taxon>Actinopterygii</taxon>
        <taxon>Neopterygii</taxon>
        <taxon>Teleostei</taxon>
        <taxon>Neoteleostei</taxon>
        <taxon>Acanthomorphata</taxon>
        <taxon>Anabantaria</taxon>
        <taxon>Anabantiformes</taxon>
        <taxon>Channoidei</taxon>
        <taxon>Channidae</taxon>
        <taxon>Channa</taxon>
    </lineage>
</organism>
<dbReference type="Proteomes" id="UP000503349">
    <property type="component" value="Chromosome 13"/>
</dbReference>
<dbReference type="AlphaFoldDB" id="A0A6G1Q7J6"/>
<protein>
    <submittedName>
        <fullName evidence="1">Craniofacial development protein 2 p97 bucentaur protein</fullName>
    </submittedName>
</protein>
<name>A0A6G1Q7J6_CHAAH</name>
<dbReference type="InterPro" id="IPR027124">
    <property type="entry name" value="Swc5/CFDP1/2"/>
</dbReference>
<dbReference type="PANTHER" id="PTHR23227">
    <property type="entry name" value="BUCENTAUR RELATED"/>
    <property type="match status" value="1"/>
</dbReference>
<dbReference type="InterPro" id="IPR036691">
    <property type="entry name" value="Endo/exonu/phosph_ase_sf"/>
</dbReference>
<accession>A0A6G1Q7J6</accession>
<gene>
    <name evidence="1" type="ORF">EXN66_Car013817</name>
</gene>
<dbReference type="Gene3D" id="3.60.10.10">
    <property type="entry name" value="Endonuclease/exonuclease/phosphatase"/>
    <property type="match status" value="1"/>
</dbReference>
<dbReference type="EMBL" id="CM015724">
    <property type="protein sequence ID" value="KAF3698136.1"/>
    <property type="molecule type" value="Genomic_DNA"/>
</dbReference>